<dbReference type="Proteomes" id="UP000318825">
    <property type="component" value="Unassembled WGS sequence"/>
</dbReference>
<evidence type="ECO:0000259" key="9">
    <source>
        <dbReference type="PROSITE" id="PS51722"/>
    </source>
</evidence>
<dbReference type="InterPro" id="IPR004548">
    <property type="entry name" value="PrfC"/>
</dbReference>
<dbReference type="Gene3D" id="3.40.50.300">
    <property type="entry name" value="P-loop containing nucleotide triphosphate hydrolases"/>
    <property type="match status" value="2"/>
</dbReference>
<dbReference type="SUPFAM" id="SSF50447">
    <property type="entry name" value="Translation proteins"/>
    <property type="match status" value="1"/>
</dbReference>
<name>A0A4Y3WG85_NITWI</name>
<keyword evidence="5" id="KW-0648">Protein biosynthesis</keyword>
<dbReference type="InterPro" id="IPR035647">
    <property type="entry name" value="EFG_III/V"/>
</dbReference>
<dbReference type="EMBL" id="BJNF01000089">
    <property type="protein sequence ID" value="GEC17120.1"/>
    <property type="molecule type" value="Genomic_DNA"/>
</dbReference>
<evidence type="ECO:0000313" key="10">
    <source>
        <dbReference type="EMBL" id="GEC17120.1"/>
    </source>
</evidence>
<dbReference type="Pfam" id="PF22042">
    <property type="entry name" value="EF-G_D2"/>
    <property type="match status" value="1"/>
</dbReference>
<evidence type="ECO:0000256" key="1">
    <source>
        <dbReference type="ARBA" id="ARBA00004496"/>
    </source>
</evidence>
<sequence>MTFEHNGVIFNLLDTPGHADFSEDTYRTLSAVDAAVMVIDAAKGIESQTRKLFEVCRLRDIPIITFINKVDREGIDPLEMLDEIAAGLALDLSVLTWPIGLGTDFRGCCDIYGSRLLLPKETRIDPFGRVKKFNNLDDLLLNSEIEERIVEPAVEGLLLCLEALPKFHHQAFLEGHLSPVIFGSALKEFGVAELLDCLTRWAPDPLPRKAKERSVDPHEKRVTGFVFKVQANMDPNHRDRVAFVRLCSGRFVRGMKLLNVRDRRSLTVSAPIFFFAQQRETLEEAFAGDIVGIPNHGTLRVGDTLTEGEILTFEGIPDFAPEVLRRIGLGDATRTKQLNRGLNDMAEEGVIQIFRPIFGTWPILGAVGTLQLDVLVSRLNQEYGVPIRLDPAPYETARWIVSTNPQRLREFCESYRSSIAEDKNGGLVFLAKNAWTLNRATDEWPDIEFLRVRERS</sequence>
<dbReference type="SUPFAM" id="SSF54980">
    <property type="entry name" value="EF-G C-terminal domain-like"/>
    <property type="match status" value="1"/>
</dbReference>
<dbReference type="SUPFAM" id="SSF52540">
    <property type="entry name" value="P-loop containing nucleoside triphosphate hydrolases"/>
    <property type="match status" value="1"/>
</dbReference>
<dbReference type="PANTHER" id="PTHR43556">
    <property type="entry name" value="PEPTIDE CHAIN RELEASE FACTOR RF3"/>
    <property type="match status" value="1"/>
</dbReference>
<dbReference type="PANTHER" id="PTHR43556:SF2">
    <property type="entry name" value="PEPTIDE CHAIN RELEASE FACTOR RF3"/>
    <property type="match status" value="1"/>
</dbReference>
<dbReference type="Pfam" id="PF16658">
    <property type="entry name" value="RF3_C"/>
    <property type="match status" value="1"/>
</dbReference>
<keyword evidence="4" id="KW-0547">Nucleotide-binding</keyword>
<comment type="function">
    <text evidence="7">Increases the formation of ribosomal termination complexes and stimulates activities of RF-1 and RF-2. It binds guanine nucleotides and has strong preference for UGA stop codons. It may interact directly with the ribosome. The stimulation of RF-1 and RF-2 is significantly reduced by GTP and GDP, but not by GMP.</text>
</comment>
<comment type="caution">
    <text evidence="10">The sequence shown here is derived from an EMBL/GenBank/DDBJ whole genome shotgun (WGS) entry which is preliminary data.</text>
</comment>
<dbReference type="FunFam" id="2.40.30.10:FF:000040">
    <property type="entry name" value="Peptide chain release factor 3"/>
    <property type="match status" value="1"/>
</dbReference>
<dbReference type="InterPro" id="IPR032090">
    <property type="entry name" value="RF3_C"/>
</dbReference>
<comment type="similarity">
    <text evidence="2">Belongs to the TRAFAC class translation factor GTPase superfamily. Classic translation factor GTPase family. PrfC subfamily.</text>
</comment>
<keyword evidence="6" id="KW-0342">GTP-binding</keyword>
<dbReference type="GO" id="GO:0005525">
    <property type="term" value="F:GTP binding"/>
    <property type="evidence" value="ECO:0007669"/>
    <property type="project" value="UniProtKB-UniRule"/>
</dbReference>
<dbReference type="NCBIfam" id="TIGR00231">
    <property type="entry name" value="small_GTP"/>
    <property type="match status" value="1"/>
</dbReference>
<dbReference type="GO" id="GO:0097216">
    <property type="term" value="F:guanosine tetraphosphate binding"/>
    <property type="evidence" value="ECO:0007669"/>
    <property type="project" value="UniProtKB-ARBA"/>
</dbReference>
<dbReference type="InterPro" id="IPR038467">
    <property type="entry name" value="RF3_dom_3_sf"/>
</dbReference>
<evidence type="ECO:0000256" key="4">
    <source>
        <dbReference type="ARBA" id="ARBA00022741"/>
    </source>
</evidence>
<evidence type="ECO:0000256" key="5">
    <source>
        <dbReference type="ARBA" id="ARBA00022917"/>
    </source>
</evidence>
<evidence type="ECO:0000256" key="7">
    <source>
        <dbReference type="ARBA" id="ARBA00025017"/>
    </source>
</evidence>
<dbReference type="InterPro" id="IPR009000">
    <property type="entry name" value="Transl_B-barrel_sf"/>
</dbReference>
<evidence type="ECO:0000256" key="8">
    <source>
        <dbReference type="NCBIfam" id="TIGR00503"/>
    </source>
</evidence>
<dbReference type="Pfam" id="PF00009">
    <property type="entry name" value="GTP_EFTU"/>
    <property type="match status" value="1"/>
</dbReference>
<dbReference type="GO" id="GO:0003924">
    <property type="term" value="F:GTPase activity"/>
    <property type="evidence" value="ECO:0007669"/>
    <property type="project" value="InterPro"/>
</dbReference>
<evidence type="ECO:0000313" key="11">
    <source>
        <dbReference type="Proteomes" id="UP000318825"/>
    </source>
</evidence>
<evidence type="ECO:0000256" key="6">
    <source>
        <dbReference type="ARBA" id="ARBA00023134"/>
    </source>
</evidence>
<dbReference type="GO" id="GO:0016150">
    <property type="term" value="F:translation release factor activity, codon nonspecific"/>
    <property type="evidence" value="ECO:0007669"/>
    <property type="project" value="TreeGrafter"/>
</dbReference>
<keyword evidence="3" id="KW-0963">Cytoplasm</keyword>
<dbReference type="InterPro" id="IPR027417">
    <property type="entry name" value="P-loop_NTPase"/>
</dbReference>
<comment type="subcellular location">
    <subcellularLocation>
        <location evidence="1">Cytoplasm</location>
    </subcellularLocation>
</comment>
<reference evidence="10 11" key="1">
    <citation type="submission" date="2019-06" db="EMBL/GenBank/DDBJ databases">
        <title>Whole genome shotgun sequence of Nitrobacter winogradskyi NBRC 14297.</title>
        <authorList>
            <person name="Hosoyama A."/>
            <person name="Uohara A."/>
            <person name="Ohji S."/>
            <person name="Ichikawa N."/>
        </authorList>
    </citation>
    <scope>NUCLEOTIDE SEQUENCE [LARGE SCALE GENOMIC DNA]</scope>
    <source>
        <strain evidence="10 11">NBRC 14297</strain>
    </source>
</reference>
<dbReference type="AlphaFoldDB" id="A0A4Y3WG85"/>
<dbReference type="InterPro" id="IPR053905">
    <property type="entry name" value="EF-G-like_DII"/>
</dbReference>
<dbReference type="NCBIfam" id="TIGR00503">
    <property type="entry name" value="prfC"/>
    <property type="match status" value="1"/>
</dbReference>
<dbReference type="PRINTS" id="PR00315">
    <property type="entry name" value="ELONGATNFCT"/>
</dbReference>
<proteinExistence type="inferred from homology"/>
<evidence type="ECO:0000256" key="3">
    <source>
        <dbReference type="ARBA" id="ARBA00022490"/>
    </source>
</evidence>
<dbReference type="InterPro" id="IPR000795">
    <property type="entry name" value="T_Tr_GTP-bd_dom"/>
</dbReference>
<organism evidence="10 11">
    <name type="scientific">Nitrobacter winogradskyi</name>
    <name type="common">Nitrobacter agilis</name>
    <dbReference type="NCBI Taxonomy" id="913"/>
    <lineage>
        <taxon>Bacteria</taxon>
        <taxon>Pseudomonadati</taxon>
        <taxon>Pseudomonadota</taxon>
        <taxon>Alphaproteobacteria</taxon>
        <taxon>Hyphomicrobiales</taxon>
        <taxon>Nitrobacteraceae</taxon>
        <taxon>Nitrobacter</taxon>
    </lineage>
</organism>
<dbReference type="NCBIfam" id="NF001964">
    <property type="entry name" value="PRK00741.1"/>
    <property type="match status" value="1"/>
</dbReference>
<dbReference type="Gene3D" id="3.30.70.3280">
    <property type="entry name" value="Peptide chain release factor 3, domain III"/>
    <property type="match status" value="1"/>
</dbReference>
<dbReference type="FunFam" id="3.30.70.3280:FF:000001">
    <property type="entry name" value="Peptide chain release factor 3"/>
    <property type="match status" value="1"/>
</dbReference>
<evidence type="ECO:0000256" key="2">
    <source>
        <dbReference type="ARBA" id="ARBA00009978"/>
    </source>
</evidence>
<gene>
    <name evidence="10" type="primary">prfC_2</name>
    <name evidence="10" type="ORF">NWI01_30120</name>
</gene>
<dbReference type="InterPro" id="IPR005225">
    <property type="entry name" value="Small_GTP-bd"/>
</dbReference>
<accession>A0A4Y3WG85</accession>
<dbReference type="GO" id="GO:0005829">
    <property type="term" value="C:cytosol"/>
    <property type="evidence" value="ECO:0007669"/>
    <property type="project" value="TreeGrafter"/>
</dbReference>
<dbReference type="PROSITE" id="PS51722">
    <property type="entry name" value="G_TR_2"/>
    <property type="match status" value="1"/>
</dbReference>
<protein>
    <recommendedName>
        <fullName evidence="8">Peptide chain release factor 3</fullName>
    </recommendedName>
</protein>
<feature type="domain" description="Tr-type G" evidence="9">
    <location>
        <begin position="1"/>
        <end position="206"/>
    </location>
</feature>